<feature type="region of interest" description="Disordered" evidence="1">
    <location>
        <begin position="39"/>
        <end position="76"/>
    </location>
</feature>
<dbReference type="Ensembl" id="ENSPKIT00000003693.1">
    <property type="protein sequence ID" value="ENSPKIP00000023020.1"/>
    <property type="gene ID" value="ENSPKIG00000006812.1"/>
</dbReference>
<feature type="compositionally biased region" description="Polar residues" evidence="1">
    <location>
        <begin position="310"/>
        <end position="329"/>
    </location>
</feature>
<reference evidence="3" key="1">
    <citation type="submission" date="2025-08" db="UniProtKB">
        <authorList>
            <consortium name="Ensembl"/>
        </authorList>
    </citation>
    <scope>IDENTIFICATION</scope>
</reference>
<dbReference type="InterPro" id="IPR004827">
    <property type="entry name" value="bZIP"/>
</dbReference>
<dbReference type="GO" id="GO:0000978">
    <property type="term" value="F:RNA polymerase II cis-regulatory region sequence-specific DNA binding"/>
    <property type="evidence" value="ECO:0007669"/>
    <property type="project" value="TreeGrafter"/>
</dbReference>
<dbReference type="PRINTS" id="PR00042">
    <property type="entry name" value="LEUZIPPRFOS"/>
</dbReference>
<evidence type="ECO:0000313" key="4">
    <source>
        <dbReference type="Proteomes" id="UP000261540"/>
    </source>
</evidence>
<dbReference type="PANTHER" id="PTHR23351:SF6">
    <property type="entry name" value="FOS-RELATED ANTIGEN 1"/>
    <property type="match status" value="1"/>
</dbReference>
<protein>
    <submittedName>
        <fullName evidence="3">FOS like 1, AP-1 transcription factor subunit</fullName>
    </submittedName>
</protein>
<feature type="domain" description="BZIP" evidence="2">
    <location>
        <begin position="110"/>
        <end position="173"/>
    </location>
</feature>
<sequence length="329" mass="36346">MYHRDIRRNRDSRDDNRTLGNEISKAFDVCTVSSVQHKATPGACSGGLEPSMTSNRSPFLRWMPQPSHLGQAGTPWSPSVPVQKLIMNEPGAFSNDRKRQRNEQLLTEEMEKKRVRRERNRMAAARCRSRRQELTEQLQNETEQLEKEKSQLQEAIAELEKLKDQMELILLAHQPVCKMRRAAPEALKPVSLENIKAEPVSSGLSDCMSSTSVSQPEKPRSKVSPLALPAACTSSSALLLTPKAESLYTPLFFFSPSPTPLSLSMVFTYPTSPLDCKLPAPSQQSQTASSSSAPLGMSSQTCGVAHRRASSSGDQWSDHSLNSPTLLGL</sequence>
<dbReference type="Gene3D" id="1.20.5.170">
    <property type="match status" value="1"/>
</dbReference>
<dbReference type="STRING" id="1676925.ENSPKIP00000023020"/>
<feature type="compositionally biased region" description="Low complexity" evidence="1">
    <location>
        <begin position="279"/>
        <end position="299"/>
    </location>
</feature>
<feature type="region of interest" description="Disordered" evidence="1">
    <location>
        <begin position="201"/>
        <end position="221"/>
    </location>
</feature>
<accession>A0A3B3RYM6</accession>
<evidence type="ECO:0000313" key="3">
    <source>
        <dbReference type="Ensembl" id="ENSPKIP00000023020.1"/>
    </source>
</evidence>
<evidence type="ECO:0000259" key="2">
    <source>
        <dbReference type="PROSITE" id="PS50217"/>
    </source>
</evidence>
<dbReference type="InterPro" id="IPR046347">
    <property type="entry name" value="bZIP_sf"/>
</dbReference>
<dbReference type="CDD" id="cd14721">
    <property type="entry name" value="bZIP_Fos"/>
    <property type="match status" value="1"/>
</dbReference>
<organism evidence="3 4">
    <name type="scientific">Paramormyrops kingsleyae</name>
    <dbReference type="NCBI Taxonomy" id="1676925"/>
    <lineage>
        <taxon>Eukaryota</taxon>
        <taxon>Metazoa</taxon>
        <taxon>Chordata</taxon>
        <taxon>Craniata</taxon>
        <taxon>Vertebrata</taxon>
        <taxon>Euteleostomi</taxon>
        <taxon>Actinopterygii</taxon>
        <taxon>Neopterygii</taxon>
        <taxon>Teleostei</taxon>
        <taxon>Osteoglossocephala</taxon>
        <taxon>Osteoglossomorpha</taxon>
        <taxon>Osteoglossiformes</taxon>
        <taxon>Mormyridae</taxon>
        <taxon>Paramormyrops</taxon>
    </lineage>
</organism>
<dbReference type="SUPFAM" id="SSF57959">
    <property type="entry name" value="Leucine zipper domain"/>
    <property type="match status" value="1"/>
</dbReference>
<proteinExistence type="predicted"/>
<feature type="region of interest" description="Disordered" evidence="1">
    <location>
        <begin position="113"/>
        <end position="142"/>
    </location>
</feature>
<dbReference type="AlphaFoldDB" id="A0A3B3RYM6"/>
<dbReference type="PANTHER" id="PTHR23351">
    <property type="entry name" value="FOS TRANSCRIPTION FACTOR-RELATED"/>
    <property type="match status" value="1"/>
</dbReference>
<dbReference type="SMART" id="SM00338">
    <property type="entry name" value="BRLZ"/>
    <property type="match status" value="1"/>
</dbReference>
<dbReference type="Proteomes" id="UP000261540">
    <property type="component" value="Unplaced"/>
</dbReference>
<dbReference type="GeneTree" id="ENSGT00940000160034"/>
<dbReference type="PROSITE" id="PS50217">
    <property type="entry name" value="BZIP"/>
    <property type="match status" value="1"/>
</dbReference>
<dbReference type="OrthoDB" id="5866312at2759"/>
<dbReference type="GO" id="GO:0005634">
    <property type="term" value="C:nucleus"/>
    <property type="evidence" value="ECO:0007669"/>
    <property type="project" value="TreeGrafter"/>
</dbReference>
<feature type="compositionally biased region" description="Polar residues" evidence="1">
    <location>
        <begin position="202"/>
        <end position="215"/>
    </location>
</feature>
<dbReference type="Pfam" id="PF00170">
    <property type="entry name" value="bZIP_1"/>
    <property type="match status" value="1"/>
</dbReference>
<evidence type="ECO:0000256" key="1">
    <source>
        <dbReference type="SAM" id="MobiDB-lite"/>
    </source>
</evidence>
<dbReference type="InterPro" id="IPR000837">
    <property type="entry name" value="AP-1"/>
</dbReference>
<reference evidence="3" key="2">
    <citation type="submission" date="2025-09" db="UniProtKB">
        <authorList>
            <consortium name="Ensembl"/>
        </authorList>
    </citation>
    <scope>IDENTIFICATION</scope>
</reference>
<keyword evidence="4" id="KW-1185">Reference proteome</keyword>
<name>A0A3B3RYM6_9TELE</name>
<dbReference type="GO" id="GO:0000981">
    <property type="term" value="F:DNA-binding transcription factor activity, RNA polymerase II-specific"/>
    <property type="evidence" value="ECO:0007669"/>
    <property type="project" value="TreeGrafter"/>
</dbReference>
<feature type="region of interest" description="Disordered" evidence="1">
    <location>
        <begin position="278"/>
        <end position="329"/>
    </location>
</feature>